<reference evidence="2" key="2">
    <citation type="journal article" date="2022" name="Microb. Genom.">
        <title>A chromosome-scale genome assembly of the tomato pathogen Cladosporium fulvum reveals a compartmentalized genome architecture and the presence of a dispensable chromosome.</title>
        <authorList>
            <person name="Zaccaron A.Z."/>
            <person name="Chen L.H."/>
            <person name="Samaras A."/>
            <person name="Stergiopoulos I."/>
        </authorList>
    </citation>
    <scope>NUCLEOTIDE SEQUENCE</scope>
    <source>
        <strain evidence="2">Race5_Kim</strain>
    </source>
</reference>
<keyword evidence="3" id="KW-1185">Reference proteome</keyword>
<dbReference type="AlphaFoldDB" id="A0A9Q8LIX7"/>
<evidence type="ECO:0000313" key="3">
    <source>
        <dbReference type="Proteomes" id="UP000756132"/>
    </source>
</evidence>
<feature type="region of interest" description="Disordered" evidence="1">
    <location>
        <begin position="1"/>
        <end position="73"/>
    </location>
</feature>
<accession>A0A9Q8LIX7</accession>
<dbReference type="KEGG" id="ffu:CLAFUR5_05402"/>
<protein>
    <submittedName>
        <fullName evidence="2">Uncharacterized protein</fullName>
    </submittedName>
</protein>
<dbReference type="EMBL" id="CP090167">
    <property type="protein sequence ID" value="UJO18335.1"/>
    <property type="molecule type" value="Genomic_DNA"/>
</dbReference>
<dbReference type="RefSeq" id="XP_047762701.1">
    <property type="nucleotide sequence ID" value="XM_047904550.1"/>
</dbReference>
<reference evidence="2" key="1">
    <citation type="submission" date="2021-12" db="EMBL/GenBank/DDBJ databases">
        <authorList>
            <person name="Zaccaron A."/>
            <person name="Stergiopoulos I."/>
        </authorList>
    </citation>
    <scope>NUCLEOTIDE SEQUENCE</scope>
    <source>
        <strain evidence="2">Race5_Kim</strain>
    </source>
</reference>
<evidence type="ECO:0000256" key="1">
    <source>
        <dbReference type="SAM" id="MobiDB-lite"/>
    </source>
</evidence>
<dbReference type="GeneID" id="71985280"/>
<sequence>MPRRKRNSQAIDPESPSHAEGSVARVASPDAAPLPDRPRKRNKTSGNAPSRATRSRHVQELPAPEDLAGQGEDWTFLKDIKEARYEAKPPSEEALDGSQGEPSELLSHSQMARIGDARTWYGGKWYIGGKEHTKAVKVQNIRDAFKMPARECG</sequence>
<proteinExistence type="predicted"/>
<gene>
    <name evidence="2" type="ORF">CLAFUR5_05402</name>
</gene>
<feature type="region of interest" description="Disordered" evidence="1">
    <location>
        <begin position="85"/>
        <end position="106"/>
    </location>
</feature>
<evidence type="ECO:0000313" key="2">
    <source>
        <dbReference type="EMBL" id="UJO18335.1"/>
    </source>
</evidence>
<organism evidence="2 3">
    <name type="scientific">Passalora fulva</name>
    <name type="common">Tomato leaf mold</name>
    <name type="synonym">Cladosporium fulvum</name>
    <dbReference type="NCBI Taxonomy" id="5499"/>
    <lineage>
        <taxon>Eukaryota</taxon>
        <taxon>Fungi</taxon>
        <taxon>Dikarya</taxon>
        <taxon>Ascomycota</taxon>
        <taxon>Pezizomycotina</taxon>
        <taxon>Dothideomycetes</taxon>
        <taxon>Dothideomycetidae</taxon>
        <taxon>Mycosphaerellales</taxon>
        <taxon>Mycosphaerellaceae</taxon>
        <taxon>Fulvia</taxon>
    </lineage>
</organism>
<dbReference type="Proteomes" id="UP000756132">
    <property type="component" value="Chromosome 5"/>
</dbReference>
<name>A0A9Q8LIX7_PASFU</name>